<evidence type="ECO:0000259" key="4">
    <source>
        <dbReference type="Pfam" id="PF22766"/>
    </source>
</evidence>
<proteinExistence type="predicted"/>
<dbReference type="Pfam" id="PF20665">
    <property type="entry name" value="Zw10_middle"/>
    <property type="match status" value="1"/>
</dbReference>
<protein>
    <recommendedName>
        <fullName evidence="7">Retrograde transport protein Dsl1 C-terminal domain-containing protein</fullName>
    </recommendedName>
</protein>
<evidence type="ECO:0008006" key="7">
    <source>
        <dbReference type="Google" id="ProtNLM"/>
    </source>
</evidence>
<dbReference type="GO" id="GO:0005737">
    <property type="term" value="C:cytoplasm"/>
    <property type="evidence" value="ECO:0007669"/>
    <property type="project" value="GOC"/>
</dbReference>
<dbReference type="InterPro" id="IPR048344">
    <property type="entry name" value="Zw10_middle"/>
</dbReference>
<reference evidence="5" key="1">
    <citation type="journal article" date="2020" name="Fungal Divers.">
        <title>Resolving the Mortierellaceae phylogeny through synthesis of multi-gene phylogenetics and phylogenomics.</title>
        <authorList>
            <person name="Vandepol N."/>
            <person name="Liber J."/>
            <person name="Desiro A."/>
            <person name="Na H."/>
            <person name="Kennedy M."/>
            <person name="Barry K."/>
            <person name="Grigoriev I.V."/>
            <person name="Miller A.N."/>
            <person name="O'Donnell K."/>
            <person name="Stajich J.E."/>
            <person name="Bonito G."/>
        </authorList>
    </citation>
    <scope>NUCLEOTIDE SEQUENCE</scope>
    <source>
        <strain evidence="5">NVP60</strain>
    </source>
</reference>
<comment type="caution">
    <text evidence="5">The sequence shown here is derived from an EMBL/GenBank/DDBJ whole genome shotgun (WGS) entry which is preliminary data.</text>
</comment>
<gene>
    <name evidence="5" type="ORF">BGZ97_000056</name>
</gene>
<dbReference type="OrthoDB" id="534815at2759"/>
<dbReference type="Gene3D" id="1.10.357.150">
    <property type="match status" value="1"/>
</dbReference>
<organism evidence="5 6">
    <name type="scientific">Linnemannia gamsii</name>
    <dbReference type="NCBI Taxonomy" id="64522"/>
    <lineage>
        <taxon>Eukaryota</taxon>
        <taxon>Fungi</taxon>
        <taxon>Fungi incertae sedis</taxon>
        <taxon>Mucoromycota</taxon>
        <taxon>Mortierellomycotina</taxon>
        <taxon>Mortierellomycetes</taxon>
        <taxon>Mortierellales</taxon>
        <taxon>Mortierellaceae</taxon>
        <taxon>Linnemannia</taxon>
    </lineage>
</organism>
<evidence type="ECO:0000259" key="2">
    <source>
        <dbReference type="Pfam" id="PF20665"/>
    </source>
</evidence>
<evidence type="ECO:0000256" key="1">
    <source>
        <dbReference type="SAM" id="MobiDB-lite"/>
    </source>
</evidence>
<feature type="domain" description="ZW10 C-terminal helical" evidence="4">
    <location>
        <begin position="572"/>
        <end position="725"/>
    </location>
</feature>
<dbReference type="Pfam" id="PF22766">
    <property type="entry name" value="ZW10_C2"/>
    <property type="match status" value="1"/>
</dbReference>
<dbReference type="GO" id="GO:1990423">
    <property type="term" value="C:RZZ complex"/>
    <property type="evidence" value="ECO:0007669"/>
    <property type="project" value="TreeGrafter"/>
</dbReference>
<keyword evidence="6" id="KW-1185">Reference proteome</keyword>
<dbReference type="Proteomes" id="UP000823405">
    <property type="component" value="Unassembled WGS sequence"/>
</dbReference>
<dbReference type="AlphaFoldDB" id="A0A9P6RPJ3"/>
<feature type="compositionally biased region" description="Polar residues" evidence="1">
    <location>
        <begin position="24"/>
        <end position="35"/>
    </location>
</feature>
<dbReference type="GO" id="GO:0006888">
    <property type="term" value="P:endoplasmic reticulum to Golgi vesicle-mediated transport"/>
    <property type="evidence" value="ECO:0007669"/>
    <property type="project" value="TreeGrafter"/>
</dbReference>
<dbReference type="PANTHER" id="PTHR12205">
    <property type="entry name" value="CENTROMERE/KINETOCHORE PROTEIN ZW10"/>
    <property type="match status" value="1"/>
</dbReference>
<feature type="domain" description="Centromere/kinetochore protein zw10 middle" evidence="2">
    <location>
        <begin position="264"/>
        <end position="387"/>
    </location>
</feature>
<dbReference type="PANTHER" id="PTHR12205:SF0">
    <property type="entry name" value="CENTROMERE_KINETOCHORE PROTEIN ZW10 HOMOLOG"/>
    <property type="match status" value="1"/>
</dbReference>
<accession>A0A9P6RPJ3</accession>
<evidence type="ECO:0000259" key="3">
    <source>
        <dbReference type="Pfam" id="PF20666"/>
    </source>
</evidence>
<dbReference type="EMBL" id="JAAAIN010000010">
    <property type="protein sequence ID" value="KAG0323128.1"/>
    <property type="molecule type" value="Genomic_DNA"/>
</dbReference>
<dbReference type="GO" id="GO:0007094">
    <property type="term" value="P:mitotic spindle assembly checkpoint signaling"/>
    <property type="evidence" value="ECO:0007669"/>
    <property type="project" value="TreeGrafter"/>
</dbReference>
<dbReference type="InterPro" id="IPR055148">
    <property type="entry name" value="ZW10_C_2"/>
</dbReference>
<dbReference type="InterPro" id="IPR048343">
    <property type="entry name" value="ZW10_C"/>
</dbReference>
<evidence type="ECO:0000313" key="6">
    <source>
        <dbReference type="Proteomes" id="UP000823405"/>
    </source>
</evidence>
<evidence type="ECO:0000313" key="5">
    <source>
        <dbReference type="EMBL" id="KAG0323128.1"/>
    </source>
</evidence>
<sequence length="739" mass="83435">MVPTAVSPHSFARSVITHLNDTTLPLSTPQPSQTAAAPLDSSLNHVPPATSDDLVQTINSLDTEIQTIKAQVYKKLLANYGAFSESFEYTLELKDKIDGLLERADNMTSRTTDPENGLRQTVMSALVEHHEISHRVQESNGIQEGLKHFSRVEDILSRYEAFMDSGKILQAGHCIQQAEQCSRMTDAIDQMLDDLIANAIHYQYPTDDTGIHYKVTISYDIKVPALALPRSSSNSTPGLIRWHELIRALTLLDVAQEKLRPLQKDLLNVFAFIHRNIFLNDYSSSEFNAEEFSSDTEILTHFLGRNIAKETCTMISKYYLSRVVPTDINGLREFSSIASAATHLEDELIALGFLTEADRDLRVFVENIDIHYTNNRRDTLLRQGRAVIMSEDFKTIQVKDLDKDDDLEKDGDAWGRIADIDTDVKESSISIKAKQLVDMILSTLHEAQSLSENASPHLYKATRSLIDLYRALMPVHHARALTNVPALAILFYNDCMYIARELEKIPARLEDGIPGMDEVQYDESIPALKSLARKWFNTQLQKQREELMQSLDGTGGFQDSSVDSNFGACERSMKQVVFVFKHLGKVWKSTLSPMTFYKSLGQLLDEVSKRVIKELEDLPDISEKESHKLATLCGLLFECEDQFDSAGALVEVAKGDTFDDEDPIHFFVPSWQKFQLLTDILELSFAEIMTRFRAGQLHLFEEGELSDLICAIFADTPLRKHNLEEIEQGHPVALSHHTH</sequence>
<feature type="domain" description="Centromere/kinetochore protein zw10 C-terminal" evidence="3">
    <location>
        <begin position="428"/>
        <end position="548"/>
    </location>
</feature>
<dbReference type="InterPro" id="IPR046362">
    <property type="entry name" value="Zw10/DSL1_C_sf"/>
</dbReference>
<feature type="region of interest" description="Disordered" evidence="1">
    <location>
        <begin position="24"/>
        <end position="48"/>
    </location>
</feature>
<dbReference type="Pfam" id="PF20666">
    <property type="entry name" value="ZW10_C"/>
    <property type="match status" value="1"/>
</dbReference>
<name>A0A9P6RPJ3_9FUNG</name>